<dbReference type="CDD" id="cd17536">
    <property type="entry name" value="REC_YesN-like"/>
    <property type="match status" value="1"/>
</dbReference>
<dbReference type="InterPro" id="IPR018062">
    <property type="entry name" value="HTH_AraC-typ_CS"/>
</dbReference>
<comment type="caution">
    <text evidence="7">The sequence shown here is derived from an EMBL/GenBank/DDBJ whole genome shotgun (WGS) entry which is preliminary data.</text>
</comment>
<dbReference type="SMART" id="SM00342">
    <property type="entry name" value="HTH_ARAC"/>
    <property type="match status" value="1"/>
</dbReference>
<name>A0ABS4J4E5_9BACL</name>
<dbReference type="SMART" id="SM00448">
    <property type="entry name" value="REC"/>
    <property type="match status" value="1"/>
</dbReference>
<keyword evidence="2" id="KW-0238">DNA-binding</keyword>
<dbReference type="Gene3D" id="1.10.10.60">
    <property type="entry name" value="Homeodomain-like"/>
    <property type="match status" value="2"/>
</dbReference>
<evidence type="ECO:0000256" key="3">
    <source>
        <dbReference type="ARBA" id="ARBA00023163"/>
    </source>
</evidence>
<proteinExistence type="predicted"/>
<dbReference type="InterPro" id="IPR001789">
    <property type="entry name" value="Sig_transdc_resp-reg_receiver"/>
</dbReference>
<dbReference type="Proteomes" id="UP001519287">
    <property type="component" value="Unassembled WGS sequence"/>
</dbReference>
<evidence type="ECO:0000313" key="7">
    <source>
        <dbReference type="EMBL" id="MBP1994701.1"/>
    </source>
</evidence>
<keyword evidence="8" id="KW-1185">Reference proteome</keyword>
<reference evidence="7 8" key="1">
    <citation type="submission" date="2021-03" db="EMBL/GenBank/DDBJ databases">
        <title>Genomic Encyclopedia of Type Strains, Phase IV (KMG-IV): sequencing the most valuable type-strain genomes for metagenomic binning, comparative biology and taxonomic classification.</title>
        <authorList>
            <person name="Goeker M."/>
        </authorList>
    </citation>
    <scope>NUCLEOTIDE SEQUENCE [LARGE SCALE GENOMIC DNA]</scope>
    <source>
        <strain evidence="7 8">DSM 26048</strain>
    </source>
</reference>
<dbReference type="InterPro" id="IPR020449">
    <property type="entry name" value="Tscrpt_reg_AraC-type_HTH"/>
</dbReference>
<evidence type="ECO:0000256" key="2">
    <source>
        <dbReference type="ARBA" id="ARBA00023125"/>
    </source>
</evidence>
<accession>A0ABS4J4E5</accession>
<dbReference type="PANTHER" id="PTHR43280:SF10">
    <property type="entry name" value="REGULATORY PROTEIN POCR"/>
    <property type="match status" value="1"/>
</dbReference>
<protein>
    <submittedName>
        <fullName evidence="7">Two-component system response regulator YesN</fullName>
    </submittedName>
</protein>
<dbReference type="Pfam" id="PF12833">
    <property type="entry name" value="HTH_18"/>
    <property type="match status" value="1"/>
</dbReference>
<dbReference type="InterPro" id="IPR009057">
    <property type="entry name" value="Homeodomain-like_sf"/>
</dbReference>
<dbReference type="PROSITE" id="PS01124">
    <property type="entry name" value="HTH_ARAC_FAMILY_2"/>
    <property type="match status" value="1"/>
</dbReference>
<keyword evidence="1" id="KW-0805">Transcription regulation</keyword>
<feature type="domain" description="HTH araC/xylS-type" evidence="5">
    <location>
        <begin position="451"/>
        <end position="549"/>
    </location>
</feature>
<sequence length="552" mass="63220">MNRLLIVDDEKVIADGIYELFEQSAIADLDIYRAYSGKMALKLLGRTKCDVVLSDIAMPGMDGLQLQREIHRLWPQCKVIFLTSHNDFHYAHNALRSGIFDYMLKTEEDDNIVAAVQRALDSLEAERRNEAFIDQARKQLHEALPALSKEHLRKICNGIFATVDITPSTFAELHIPLDASKPVWPIIGRVDDWKGYESAADRALLAYALQNMSGEYFVSEEFYMIPLDSTHFAMFVQGSEREGGPEADERYSGEHQFRLFIVETLEMIRSSMKQLCKLPVSFAVGQGPVQWDRLYQVFERLRKLLVRGLGSSGEMIVCEGTPFADAPSVASDSHRQSVQTIIRRLGDIELTDRRQHDRFAEVVQELQACLASGFNTSLYLEVYYSLAAHLLSEMSRWAPHLLQADTGIESILEFRAEKPYMIALEDLSKLSERLLDESIADQRERTHQVIRKLHAYIADNLDRDLSLTALSDVVYLNPIYLSRLYKQTTGIGLVDYINDIRMQRAKSYLAETQVKIHEIARSIGIETSTYFARLFKRREGITPQEYRDRFNK</sequence>
<keyword evidence="3" id="KW-0804">Transcription</keyword>
<evidence type="ECO:0000259" key="6">
    <source>
        <dbReference type="PROSITE" id="PS50110"/>
    </source>
</evidence>
<evidence type="ECO:0000313" key="8">
    <source>
        <dbReference type="Proteomes" id="UP001519287"/>
    </source>
</evidence>
<dbReference type="Gene3D" id="3.40.50.2300">
    <property type="match status" value="1"/>
</dbReference>
<dbReference type="InterPro" id="IPR018060">
    <property type="entry name" value="HTH_AraC"/>
</dbReference>
<evidence type="ECO:0000256" key="1">
    <source>
        <dbReference type="ARBA" id="ARBA00023015"/>
    </source>
</evidence>
<dbReference type="SUPFAM" id="SSF52172">
    <property type="entry name" value="CheY-like"/>
    <property type="match status" value="1"/>
</dbReference>
<dbReference type="InterPro" id="IPR011006">
    <property type="entry name" value="CheY-like_superfamily"/>
</dbReference>
<dbReference type="PRINTS" id="PR00032">
    <property type="entry name" value="HTHARAC"/>
</dbReference>
<dbReference type="PROSITE" id="PS50110">
    <property type="entry name" value="RESPONSE_REGULATORY"/>
    <property type="match status" value="1"/>
</dbReference>
<dbReference type="SUPFAM" id="SSF46689">
    <property type="entry name" value="Homeodomain-like"/>
    <property type="match status" value="2"/>
</dbReference>
<dbReference type="EMBL" id="JAGGLB010000027">
    <property type="protein sequence ID" value="MBP1994701.1"/>
    <property type="molecule type" value="Genomic_DNA"/>
</dbReference>
<dbReference type="RefSeq" id="WP_209976532.1">
    <property type="nucleotide sequence ID" value="NZ_JAGGLB010000027.1"/>
</dbReference>
<dbReference type="PROSITE" id="PS00041">
    <property type="entry name" value="HTH_ARAC_FAMILY_1"/>
    <property type="match status" value="1"/>
</dbReference>
<evidence type="ECO:0000259" key="5">
    <source>
        <dbReference type="PROSITE" id="PS01124"/>
    </source>
</evidence>
<feature type="domain" description="Response regulatory" evidence="6">
    <location>
        <begin position="3"/>
        <end position="120"/>
    </location>
</feature>
<gene>
    <name evidence="7" type="ORF">J2Z66_006340</name>
</gene>
<dbReference type="PANTHER" id="PTHR43280">
    <property type="entry name" value="ARAC-FAMILY TRANSCRIPTIONAL REGULATOR"/>
    <property type="match status" value="1"/>
</dbReference>
<organism evidence="7 8">
    <name type="scientific">Paenibacillus eucommiae</name>
    <dbReference type="NCBI Taxonomy" id="1355755"/>
    <lineage>
        <taxon>Bacteria</taxon>
        <taxon>Bacillati</taxon>
        <taxon>Bacillota</taxon>
        <taxon>Bacilli</taxon>
        <taxon>Bacillales</taxon>
        <taxon>Paenibacillaceae</taxon>
        <taxon>Paenibacillus</taxon>
    </lineage>
</organism>
<keyword evidence="4" id="KW-0597">Phosphoprotein</keyword>
<feature type="modified residue" description="4-aspartylphosphate" evidence="4">
    <location>
        <position position="55"/>
    </location>
</feature>
<dbReference type="Pfam" id="PF00072">
    <property type="entry name" value="Response_reg"/>
    <property type="match status" value="1"/>
</dbReference>
<evidence type="ECO:0000256" key="4">
    <source>
        <dbReference type="PROSITE-ProRule" id="PRU00169"/>
    </source>
</evidence>